<evidence type="ECO:0000256" key="4">
    <source>
        <dbReference type="ARBA" id="ARBA00022723"/>
    </source>
</evidence>
<keyword evidence="6" id="KW-0378">Hydrolase</keyword>
<dbReference type="PROSITE" id="PS51192">
    <property type="entry name" value="HELICASE_ATP_BIND_1"/>
    <property type="match status" value="1"/>
</dbReference>
<keyword evidence="3" id="KW-0540">Nuclease</keyword>
<feature type="domain" description="HD Cas3-type" evidence="12">
    <location>
        <begin position="10"/>
        <end position="203"/>
    </location>
</feature>
<keyword evidence="13" id="KW-0255">Endonuclease</keyword>
<dbReference type="GO" id="GO:0051607">
    <property type="term" value="P:defense response to virus"/>
    <property type="evidence" value="ECO:0007669"/>
    <property type="project" value="UniProtKB-KW"/>
</dbReference>
<keyword evidence="8" id="KW-0067">ATP-binding</keyword>
<dbReference type="InterPro" id="IPR038257">
    <property type="entry name" value="CRISPR-assoc_Cas3_HD_sf"/>
</dbReference>
<dbReference type="SUPFAM" id="SSF52540">
    <property type="entry name" value="P-loop containing nucleoside triphosphate hydrolases"/>
    <property type="match status" value="1"/>
</dbReference>
<dbReference type="GO" id="GO:0016887">
    <property type="term" value="F:ATP hydrolysis activity"/>
    <property type="evidence" value="ECO:0007669"/>
    <property type="project" value="TreeGrafter"/>
</dbReference>
<dbReference type="Pfam" id="PF22590">
    <property type="entry name" value="Cas3-like_C_2"/>
    <property type="match status" value="1"/>
</dbReference>
<reference evidence="13 14" key="1">
    <citation type="submission" date="2019-03" db="EMBL/GenBank/DDBJ databases">
        <title>Genomic Encyclopedia of Type Strains, Phase IV (KMG-IV): sequencing the most valuable type-strain genomes for metagenomic binning, comparative biology and taxonomic classification.</title>
        <authorList>
            <person name="Goeker M."/>
        </authorList>
    </citation>
    <scope>NUCLEOTIDE SEQUENCE [LARGE SCALE GENOMIC DNA]</scope>
    <source>
        <strain evidence="13 14">DSM 25894</strain>
    </source>
</reference>
<dbReference type="SMART" id="SM00487">
    <property type="entry name" value="DEXDc"/>
    <property type="match status" value="1"/>
</dbReference>
<dbReference type="CDD" id="cd17930">
    <property type="entry name" value="DEXHc_cas3"/>
    <property type="match status" value="1"/>
</dbReference>
<keyword evidence="4" id="KW-0479">Metal-binding</keyword>
<name>A0A4R3MZB7_9BACI</name>
<dbReference type="InterPro" id="IPR052511">
    <property type="entry name" value="ATP-dep_Helicase"/>
</dbReference>
<dbReference type="InterPro" id="IPR011545">
    <property type="entry name" value="DEAD/DEAH_box_helicase_dom"/>
</dbReference>
<dbReference type="InterPro" id="IPR006474">
    <property type="entry name" value="Helicase_Cas3_CRISPR-ass_core"/>
</dbReference>
<dbReference type="SMART" id="SM00490">
    <property type="entry name" value="HELICc"/>
    <property type="match status" value="1"/>
</dbReference>
<dbReference type="Pfam" id="PF00270">
    <property type="entry name" value="DEAD"/>
    <property type="match status" value="1"/>
</dbReference>
<evidence type="ECO:0000256" key="6">
    <source>
        <dbReference type="ARBA" id="ARBA00022801"/>
    </source>
</evidence>
<evidence type="ECO:0000256" key="8">
    <source>
        <dbReference type="ARBA" id="ARBA00022840"/>
    </source>
</evidence>
<dbReference type="PROSITE" id="PS51643">
    <property type="entry name" value="HD_CAS3"/>
    <property type="match status" value="1"/>
</dbReference>
<dbReference type="InterPro" id="IPR027417">
    <property type="entry name" value="P-loop_NTPase"/>
</dbReference>
<comment type="similarity">
    <text evidence="2">In the central section; belongs to the CRISPR-associated helicase Cas3 family.</text>
</comment>
<evidence type="ECO:0000259" key="12">
    <source>
        <dbReference type="PROSITE" id="PS51643"/>
    </source>
</evidence>
<dbReference type="GO" id="GO:0003677">
    <property type="term" value="F:DNA binding"/>
    <property type="evidence" value="ECO:0007669"/>
    <property type="project" value="TreeGrafter"/>
</dbReference>
<dbReference type="GO" id="GO:0004519">
    <property type="term" value="F:endonuclease activity"/>
    <property type="evidence" value="ECO:0007669"/>
    <property type="project" value="UniProtKB-KW"/>
</dbReference>
<evidence type="ECO:0000256" key="5">
    <source>
        <dbReference type="ARBA" id="ARBA00022741"/>
    </source>
</evidence>
<dbReference type="PANTHER" id="PTHR47962:SF5">
    <property type="entry name" value="ATP-DEPENDENT HELICASE LHR-RELATED"/>
    <property type="match status" value="1"/>
</dbReference>
<dbReference type="GO" id="GO:0005524">
    <property type="term" value="F:ATP binding"/>
    <property type="evidence" value="ECO:0007669"/>
    <property type="project" value="UniProtKB-KW"/>
</dbReference>
<evidence type="ECO:0000259" key="11">
    <source>
        <dbReference type="PROSITE" id="PS51194"/>
    </source>
</evidence>
<evidence type="ECO:0000313" key="13">
    <source>
        <dbReference type="EMBL" id="TCT21774.1"/>
    </source>
</evidence>
<dbReference type="Gene3D" id="1.10.3210.30">
    <property type="match status" value="1"/>
</dbReference>
<gene>
    <name evidence="13" type="ORF">EDD68_11078</name>
</gene>
<dbReference type="CDD" id="cd09641">
    <property type="entry name" value="Cas3''_I"/>
    <property type="match status" value="1"/>
</dbReference>
<dbReference type="InterPro" id="IPR054712">
    <property type="entry name" value="Cas3-like_dom"/>
</dbReference>
<dbReference type="SMART" id="SM00471">
    <property type="entry name" value="HDc"/>
    <property type="match status" value="1"/>
</dbReference>
<dbReference type="InterPro" id="IPR006483">
    <property type="entry name" value="CRISPR-assoc_Cas3_HD"/>
</dbReference>
<dbReference type="Gene3D" id="3.40.50.300">
    <property type="entry name" value="P-loop containing nucleotide triphosphate hydrolases"/>
    <property type="match status" value="2"/>
</dbReference>
<dbReference type="GO" id="GO:0046872">
    <property type="term" value="F:metal ion binding"/>
    <property type="evidence" value="ECO:0007669"/>
    <property type="project" value="UniProtKB-KW"/>
</dbReference>
<dbReference type="OrthoDB" id="9810236at2"/>
<protein>
    <submittedName>
        <fullName evidence="13">CRISPR-associated endonuclease/helicase Cas3</fullName>
    </submittedName>
</protein>
<dbReference type="InterPro" id="IPR006674">
    <property type="entry name" value="HD_domain"/>
</dbReference>
<feature type="domain" description="Helicase C-terminal" evidence="11">
    <location>
        <begin position="475"/>
        <end position="634"/>
    </location>
</feature>
<dbReference type="AlphaFoldDB" id="A0A4R3MZB7"/>
<keyword evidence="9" id="KW-0051">Antiviral defense</keyword>
<feature type="domain" description="Helicase ATP-binding" evidence="10">
    <location>
        <begin position="261"/>
        <end position="447"/>
    </location>
</feature>
<evidence type="ECO:0000256" key="1">
    <source>
        <dbReference type="ARBA" id="ARBA00006847"/>
    </source>
</evidence>
<dbReference type="RefSeq" id="WP_132371839.1">
    <property type="nucleotide sequence ID" value="NZ_SMAN01000010.1"/>
</dbReference>
<dbReference type="GO" id="GO:0004386">
    <property type="term" value="F:helicase activity"/>
    <property type="evidence" value="ECO:0007669"/>
    <property type="project" value="UniProtKB-KW"/>
</dbReference>
<dbReference type="Pfam" id="PF01966">
    <property type="entry name" value="HD"/>
    <property type="match status" value="1"/>
</dbReference>
<evidence type="ECO:0000313" key="14">
    <source>
        <dbReference type="Proteomes" id="UP000294650"/>
    </source>
</evidence>
<sequence>MGYIAHIRNEDHAIQSVEEHLEEVSKLAAKFGEKIGVKHLALLAGILHDMGKYSDSFKEYITSAVFDPDNAPPRGSVDHSTAGGRYVFNLAHHENDQASKMIGEILGNIIISHHMGLQDFIDPDHNSPFLKRICDKEIEDYKDITNRLETFIGREKIEQFLDKSKSELIEVLQKNAKSTDKAFLTLSFLTKFIFSALIDADRTDTQMFEENNYKNITQNNIPLFKNYYKKLIRHLNLLNKNNDVNSKINTLRANMSDQCDKFAEKPTGIYTLSIPTGGGKTLSSLRYALKHAIKYEKERIIYVVPYTTIIEQNANEVKTILQDEDHILEHHSNVVQDTDQRNYTEHKSIGLAKDNWDSPIIFTTMVQFLNNFYSKGTRNIRRLHSLANAVIIFDEVQSVPVHCVSLFNEAINFLKNVCGTTILLCTATQPALDFVKNKIDQIDDEIIQNMGEVRQSFKRVALFDKTSSQGWSTEELSEFILKNIGKEDSILCILNTRKVVKKLYAQLKKQLNTNEYSIYHLSTSMCPAHRKEILNEIKNKLDNKEKVICVSTQLIEAGVDISFSCVIRSLSGVDSIAQAAGRCNRHGELKTGNVYIIKHKEEHLNHLKSIKIGSEITYKMILEKGSGNSLDHLMSYESISLYFKQFYHELERELDYMIPELNSSIYQLLSINQKFRENYDRKHNQYPLILNTSFNTAAKYFKVIDKHATSVIVPYGKGEDIITDLNGELTIQDVSVLLKRAQQYTIDIFEHEKNELIKSGDLIPLQDGQFLVLRQSAYDKNFGLNIEGNGEMESLFI</sequence>
<keyword evidence="14" id="KW-1185">Reference proteome</keyword>
<evidence type="ECO:0000256" key="9">
    <source>
        <dbReference type="ARBA" id="ARBA00023118"/>
    </source>
</evidence>
<dbReference type="Proteomes" id="UP000294650">
    <property type="component" value="Unassembled WGS sequence"/>
</dbReference>
<dbReference type="SUPFAM" id="SSF109604">
    <property type="entry name" value="HD-domain/PDEase-like"/>
    <property type="match status" value="1"/>
</dbReference>
<comment type="similarity">
    <text evidence="1">In the N-terminal section; belongs to the CRISPR-associated nuclease Cas3-HD family.</text>
</comment>
<dbReference type="InterPro" id="IPR014001">
    <property type="entry name" value="Helicase_ATP-bd"/>
</dbReference>
<organism evidence="13 14">
    <name type="scientific">Melghiribacillus thermohalophilus</name>
    <dbReference type="NCBI Taxonomy" id="1324956"/>
    <lineage>
        <taxon>Bacteria</taxon>
        <taxon>Bacillati</taxon>
        <taxon>Bacillota</taxon>
        <taxon>Bacilli</taxon>
        <taxon>Bacillales</taxon>
        <taxon>Bacillaceae</taxon>
        <taxon>Melghiribacillus</taxon>
    </lineage>
</organism>
<evidence type="ECO:0000256" key="7">
    <source>
        <dbReference type="ARBA" id="ARBA00022806"/>
    </source>
</evidence>
<dbReference type="EMBL" id="SMAN01000010">
    <property type="protein sequence ID" value="TCT21774.1"/>
    <property type="molecule type" value="Genomic_DNA"/>
</dbReference>
<dbReference type="InterPro" id="IPR003607">
    <property type="entry name" value="HD/PDEase_dom"/>
</dbReference>
<accession>A0A4R3MZB7</accession>
<keyword evidence="7 13" id="KW-0347">Helicase</keyword>
<keyword evidence="5" id="KW-0547">Nucleotide-binding</keyword>
<evidence type="ECO:0000256" key="2">
    <source>
        <dbReference type="ARBA" id="ARBA00009046"/>
    </source>
</evidence>
<dbReference type="PROSITE" id="PS51194">
    <property type="entry name" value="HELICASE_CTER"/>
    <property type="match status" value="1"/>
</dbReference>
<proteinExistence type="inferred from homology"/>
<dbReference type="NCBIfam" id="TIGR01596">
    <property type="entry name" value="cas3_HD"/>
    <property type="match status" value="1"/>
</dbReference>
<dbReference type="NCBIfam" id="TIGR01587">
    <property type="entry name" value="cas3_core"/>
    <property type="match status" value="1"/>
</dbReference>
<comment type="caution">
    <text evidence="13">The sequence shown here is derived from an EMBL/GenBank/DDBJ whole genome shotgun (WGS) entry which is preliminary data.</text>
</comment>
<evidence type="ECO:0000259" key="10">
    <source>
        <dbReference type="PROSITE" id="PS51192"/>
    </source>
</evidence>
<dbReference type="InterPro" id="IPR001650">
    <property type="entry name" value="Helicase_C-like"/>
</dbReference>
<evidence type="ECO:0000256" key="3">
    <source>
        <dbReference type="ARBA" id="ARBA00022722"/>
    </source>
</evidence>
<dbReference type="PANTHER" id="PTHR47962">
    <property type="entry name" value="ATP-DEPENDENT HELICASE LHR-RELATED-RELATED"/>
    <property type="match status" value="1"/>
</dbReference>